<evidence type="ECO:0000256" key="2">
    <source>
        <dbReference type="ARBA" id="ARBA00010993"/>
    </source>
</evidence>
<reference evidence="13" key="1">
    <citation type="submission" date="2021-02" db="EMBL/GenBank/DDBJ databases">
        <authorList>
            <person name="Nowell W R."/>
        </authorList>
    </citation>
    <scope>NUCLEOTIDE SEQUENCE</scope>
</reference>
<dbReference type="GO" id="GO:0015701">
    <property type="term" value="P:bicarbonate transport"/>
    <property type="evidence" value="ECO:0007669"/>
    <property type="project" value="TreeGrafter"/>
</dbReference>
<comment type="similarity">
    <text evidence="2 9">Belongs to the anion exchanger (TC 2.A.31) family.</text>
</comment>
<evidence type="ECO:0000256" key="8">
    <source>
        <dbReference type="ARBA" id="ARBA00023136"/>
    </source>
</evidence>
<feature type="transmembrane region" description="Helical" evidence="9">
    <location>
        <begin position="850"/>
        <end position="867"/>
    </location>
</feature>
<comment type="subcellular location">
    <subcellularLocation>
        <location evidence="1">Cell membrane</location>
        <topology evidence="1">Multi-pass membrane protein</topology>
    </subcellularLocation>
    <subcellularLocation>
        <location evidence="9">Membrane</location>
        <topology evidence="9">Multi-pass membrane protein</topology>
    </subcellularLocation>
</comment>
<dbReference type="EMBL" id="CAJOBC010000737">
    <property type="protein sequence ID" value="CAF3620449.1"/>
    <property type="molecule type" value="Genomic_DNA"/>
</dbReference>
<keyword evidence="3 9" id="KW-0813">Transport</keyword>
<organism evidence="13 15">
    <name type="scientific">Didymodactylos carnosus</name>
    <dbReference type="NCBI Taxonomy" id="1234261"/>
    <lineage>
        <taxon>Eukaryota</taxon>
        <taxon>Metazoa</taxon>
        <taxon>Spiralia</taxon>
        <taxon>Gnathifera</taxon>
        <taxon>Rotifera</taxon>
        <taxon>Eurotatoria</taxon>
        <taxon>Bdelloidea</taxon>
        <taxon>Philodinida</taxon>
        <taxon>Philodinidae</taxon>
        <taxon>Didymodactylos</taxon>
    </lineage>
</organism>
<feature type="domain" description="Bicarbonate transporter-like transmembrane" evidence="11">
    <location>
        <begin position="550"/>
        <end position="1135"/>
    </location>
</feature>
<feature type="compositionally biased region" description="Basic and acidic residues" evidence="10">
    <location>
        <begin position="34"/>
        <end position="44"/>
    </location>
</feature>
<feature type="transmembrane region" description="Helical" evidence="9">
    <location>
        <begin position="1012"/>
        <end position="1031"/>
    </location>
</feature>
<dbReference type="PANTHER" id="PTHR11453:SF47">
    <property type="entry name" value="ANION EXCHANGE PROTEIN"/>
    <property type="match status" value="1"/>
</dbReference>
<evidence type="ECO:0000256" key="4">
    <source>
        <dbReference type="ARBA" id="ARBA00022475"/>
    </source>
</evidence>
<gene>
    <name evidence="13" type="ORF">GPM918_LOCUS5173</name>
    <name evidence="14" type="ORF">SRO942_LOCUS5173</name>
</gene>
<evidence type="ECO:0000256" key="3">
    <source>
        <dbReference type="ARBA" id="ARBA00022448"/>
    </source>
</evidence>
<feature type="transmembrane region" description="Helical" evidence="9">
    <location>
        <begin position="691"/>
        <end position="706"/>
    </location>
</feature>
<feature type="region of interest" description="Disordered" evidence="10">
    <location>
        <begin position="86"/>
        <end position="141"/>
    </location>
</feature>
<dbReference type="GO" id="GO:0051453">
    <property type="term" value="P:regulation of intracellular pH"/>
    <property type="evidence" value="ECO:0007669"/>
    <property type="project" value="TreeGrafter"/>
</dbReference>
<dbReference type="Proteomes" id="UP000663829">
    <property type="component" value="Unassembled WGS sequence"/>
</dbReference>
<dbReference type="SUPFAM" id="SSF55804">
    <property type="entry name" value="Phoshotransferase/anion transport protein"/>
    <property type="match status" value="1"/>
</dbReference>
<evidence type="ECO:0000256" key="9">
    <source>
        <dbReference type="RuleBase" id="RU362035"/>
    </source>
</evidence>
<keyword evidence="15" id="KW-1185">Reference proteome</keyword>
<feature type="transmembrane region" description="Helical" evidence="9">
    <location>
        <begin position="1086"/>
        <end position="1103"/>
    </location>
</feature>
<dbReference type="Gene3D" id="3.40.930.10">
    <property type="entry name" value="Mannitol-specific EII, Chain A"/>
    <property type="match status" value="1"/>
</dbReference>
<feature type="transmembrane region" description="Helical" evidence="9">
    <location>
        <begin position="907"/>
        <end position="926"/>
    </location>
</feature>
<feature type="transmembrane region" description="Helical" evidence="9">
    <location>
        <begin position="813"/>
        <end position="830"/>
    </location>
</feature>
<accession>A0A813USR4</accession>
<feature type="domain" description="Band 3 cytoplasmic" evidence="12">
    <location>
        <begin position="146"/>
        <end position="492"/>
    </location>
</feature>
<dbReference type="InterPro" id="IPR016152">
    <property type="entry name" value="PTrfase/Anion_transptr"/>
</dbReference>
<dbReference type="InterPro" id="IPR013769">
    <property type="entry name" value="Band3_cytoplasmic_dom"/>
</dbReference>
<feature type="compositionally biased region" description="Polar residues" evidence="10">
    <location>
        <begin position="346"/>
        <end position="361"/>
    </location>
</feature>
<evidence type="ECO:0000256" key="10">
    <source>
        <dbReference type="SAM" id="MobiDB-lite"/>
    </source>
</evidence>
<feature type="transmembrane region" description="Helical" evidence="9">
    <location>
        <begin position="658"/>
        <end position="679"/>
    </location>
</feature>
<evidence type="ECO:0000259" key="12">
    <source>
        <dbReference type="Pfam" id="PF07565"/>
    </source>
</evidence>
<feature type="transmembrane region" description="Helical" evidence="9">
    <location>
        <begin position="1037"/>
        <end position="1058"/>
    </location>
</feature>
<dbReference type="EMBL" id="CAJNOQ010000737">
    <property type="protein sequence ID" value="CAF0833350.1"/>
    <property type="molecule type" value="Genomic_DNA"/>
</dbReference>
<dbReference type="GO" id="GO:0005452">
    <property type="term" value="F:solute:inorganic anion antiporter activity"/>
    <property type="evidence" value="ECO:0007669"/>
    <property type="project" value="InterPro"/>
</dbReference>
<name>A0A813USR4_9BILA</name>
<protein>
    <recommendedName>
        <fullName evidence="9">Anion exchange protein</fullName>
    </recommendedName>
</protein>
<keyword evidence="7 9" id="KW-0406">Ion transport</keyword>
<dbReference type="AlphaFoldDB" id="A0A813USR4"/>
<evidence type="ECO:0000256" key="5">
    <source>
        <dbReference type="ARBA" id="ARBA00022692"/>
    </source>
</evidence>
<keyword evidence="5 9" id="KW-0812">Transmembrane</keyword>
<dbReference type="Pfam" id="PF07565">
    <property type="entry name" value="Band_3_cyto"/>
    <property type="match status" value="1"/>
</dbReference>
<evidence type="ECO:0000313" key="13">
    <source>
        <dbReference type="EMBL" id="CAF0833350.1"/>
    </source>
</evidence>
<evidence type="ECO:0000259" key="11">
    <source>
        <dbReference type="Pfam" id="PF00955"/>
    </source>
</evidence>
<evidence type="ECO:0000256" key="6">
    <source>
        <dbReference type="ARBA" id="ARBA00022989"/>
    </source>
</evidence>
<dbReference type="NCBIfam" id="TIGR00834">
    <property type="entry name" value="ae"/>
    <property type="match status" value="1"/>
</dbReference>
<dbReference type="Pfam" id="PF00955">
    <property type="entry name" value="HCO3_cotransp"/>
    <property type="match status" value="1"/>
</dbReference>
<dbReference type="InterPro" id="IPR003020">
    <property type="entry name" value="HCO3_transpt_euk"/>
</dbReference>
<evidence type="ECO:0000256" key="7">
    <source>
        <dbReference type="ARBA" id="ARBA00023065"/>
    </source>
</evidence>
<dbReference type="PRINTS" id="PR01231">
    <property type="entry name" value="HCO3TRNSPORT"/>
</dbReference>
<dbReference type="PANTHER" id="PTHR11453">
    <property type="entry name" value="ANION EXCHANGE PROTEIN"/>
    <property type="match status" value="1"/>
</dbReference>
<sequence length="1149" mass="131416">MAMKHYPYFKQTIFDEYFGDNDVFDDFIIKEEPEDSSTRSRYISEETNQTTEEENLETLPTTATTTTNKIKKKIKKIHLKSKEERQYFSSPNSCPGSPILPNTASNANSLLPPGGHLPKRRTLSGHRASYKRAHTGRQSVDHTPNELFIELQELRLDEKNEYHWHECARWIRYEEEYDKELEKWQAPRVGCLSFHSLLELRRGLQYDLEEQKIECIYNSIINDAIANGQLNKDVKDELHKILIVDHKHPESFSFSAFRRRSSTIDFPQLSGRRSSLAFRKNDIIHLDTPRRMSSSEVKSNGELNKNFKSLLVKYDNIDESVVTNVHTKTDELDEKQLHRKGEKITQEQQLSPPASTQQHRASQAHMGRFDRKNRDQAAYKSDLMRRIPDNAECAEVLIGSMRNLTRPIMAFVRLSKGFVMEGVTEVQLPLKFLFLLIGPIDEYIEIGRSLSTLFSNREFRDVAYQAMDRRDLLNGINDFLSDSIVLPPGNFDKELLLPVIETARLKKIQVKKCYARNQIQNAADKQLEHPHPSIDKEKQDEDPFIRSGYIFGGVWREMRRRYRNYKSDIVDALGLHCIISLVFMFIACLAPALTFGGIIADKTNNKLGVSEMLLASSLNGLLFGLLSGQPLLILGPTGPFLVFEEMVYDLCKSLNCDFWTVRCCVSLWTTFFIIILVAFEGSFMIRYVSRFTEEIFAFIIAVVYLYEPVKKLHKIFKANPVLGKYNDYPLYCSCNKSSLLFNETTLTLDVLSSSLGQLSTTTSSSSFLTSNTTILYNSLKYACNDCLSNKSLTYLSKLNGTNFYDIPQQPNKALLSLIILLGTCFIALALKRFRRSKFFGRTSRRTLSDFGMSIALVCMVLVDHLITKSAGGYSLTQKISVPDSIRPSDKERGNSWLISPFRKLLPFWVYFASSFPAVLICVVLFFEVELTSIMIQSKLKYAYSTKLIKGTGYHLDILIAGLLVSINGLLGLPWICAAPVRSIAHIASLSKFSKTHAPGEKARLIDITDQRLTNIGVHLLIGATIFAAPIIRKIPVAALFGIFLYFGIVSISGTQLFSRLKMMFIPTKYYPNVGYLRRIRQLKRNVYTFIQLIAAFLLIGIKITEFAFLFPFVLVLLVPCRRWCLTWIFTERELNEARNFEFLNLIENK</sequence>
<comment type="caution">
    <text evidence="13">The sequence shown here is derived from an EMBL/GenBank/DDBJ whole genome shotgun (WGS) entry which is preliminary data.</text>
</comment>
<feature type="compositionally biased region" description="Polar residues" evidence="10">
    <location>
        <begin position="87"/>
        <end position="109"/>
    </location>
</feature>
<keyword evidence="4" id="KW-1003">Cell membrane</keyword>
<feature type="compositionally biased region" description="Basic residues" evidence="10">
    <location>
        <begin position="117"/>
        <end position="135"/>
    </location>
</feature>
<dbReference type="GO" id="GO:0005886">
    <property type="term" value="C:plasma membrane"/>
    <property type="evidence" value="ECO:0007669"/>
    <property type="project" value="UniProtKB-SubCell"/>
</dbReference>
<evidence type="ECO:0000313" key="15">
    <source>
        <dbReference type="Proteomes" id="UP000663829"/>
    </source>
</evidence>
<keyword evidence="8 9" id="KW-0472">Membrane</keyword>
<keyword evidence="6 9" id="KW-1133">Transmembrane helix</keyword>
<feature type="transmembrane region" description="Helical" evidence="9">
    <location>
        <begin position="573"/>
        <end position="600"/>
    </location>
</feature>
<dbReference type="Gene3D" id="1.10.287.570">
    <property type="entry name" value="Helical hairpin bin"/>
    <property type="match status" value="1"/>
</dbReference>
<dbReference type="GO" id="GO:0008509">
    <property type="term" value="F:monoatomic anion transmembrane transporter activity"/>
    <property type="evidence" value="ECO:0007669"/>
    <property type="project" value="InterPro"/>
</dbReference>
<dbReference type="Proteomes" id="UP000681722">
    <property type="component" value="Unassembled WGS sequence"/>
</dbReference>
<dbReference type="OrthoDB" id="1735926at2759"/>
<proteinExistence type="inferred from homology"/>
<evidence type="ECO:0000313" key="14">
    <source>
        <dbReference type="EMBL" id="CAF3620449.1"/>
    </source>
</evidence>
<feature type="region of interest" description="Disordered" evidence="10">
    <location>
        <begin position="329"/>
        <end position="374"/>
    </location>
</feature>
<feature type="transmembrane region" description="Helical" evidence="9">
    <location>
        <begin position="612"/>
        <end position="638"/>
    </location>
</feature>
<dbReference type="InterPro" id="IPR011531">
    <property type="entry name" value="HCO3_transpt-like_TM_dom"/>
</dbReference>
<feature type="region of interest" description="Disordered" evidence="10">
    <location>
        <begin position="34"/>
        <end position="59"/>
    </location>
</feature>
<evidence type="ECO:0000256" key="1">
    <source>
        <dbReference type="ARBA" id="ARBA00004651"/>
    </source>
</evidence>